<evidence type="ECO:0000256" key="3">
    <source>
        <dbReference type="SAM" id="Phobius"/>
    </source>
</evidence>
<dbReference type="AlphaFoldDB" id="A0A1G7CVB2"/>
<organism evidence="5 6">
    <name type="scientific">Salipiger thiooxidans</name>
    <dbReference type="NCBI Taxonomy" id="282683"/>
    <lineage>
        <taxon>Bacteria</taxon>
        <taxon>Pseudomonadati</taxon>
        <taxon>Pseudomonadota</taxon>
        <taxon>Alphaproteobacteria</taxon>
        <taxon>Rhodobacterales</taxon>
        <taxon>Roseobacteraceae</taxon>
        <taxon>Salipiger</taxon>
    </lineage>
</organism>
<name>A0A1G7CVB2_9RHOB</name>
<dbReference type="PANTHER" id="PTHR30576">
    <property type="entry name" value="COLANIC BIOSYNTHESIS UDP-GLUCOSE LIPID CARRIER TRANSFERASE"/>
    <property type="match status" value="1"/>
</dbReference>
<protein>
    <submittedName>
        <fullName evidence="5">Sugar transferase involved in LPS biosynthesis (Colanic, teichoic acid)</fullName>
    </submittedName>
</protein>
<reference evidence="6" key="1">
    <citation type="submission" date="2016-10" db="EMBL/GenBank/DDBJ databases">
        <authorList>
            <person name="Varghese N."/>
            <person name="Submissions S."/>
        </authorList>
    </citation>
    <scope>NUCLEOTIDE SEQUENCE [LARGE SCALE GENOMIC DNA]</scope>
    <source>
        <strain evidence="6">DSM 10146</strain>
    </source>
</reference>
<dbReference type="GO" id="GO:0016780">
    <property type="term" value="F:phosphotransferase activity, for other substituted phosphate groups"/>
    <property type="evidence" value="ECO:0007669"/>
    <property type="project" value="TreeGrafter"/>
</dbReference>
<evidence type="ECO:0000313" key="5">
    <source>
        <dbReference type="EMBL" id="SDE42566.1"/>
    </source>
</evidence>
<dbReference type="GO" id="GO:0000271">
    <property type="term" value="P:polysaccharide biosynthetic process"/>
    <property type="evidence" value="ECO:0007669"/>
    <property type="project" value="UniProtKB-KW"/>
</dbReference>
<keyword evidence="6" id="KW-1185">Reference proteome</keyword>
<accession>A0A1G7CVB2</accession>
<keyword evidence="3" id="KW-0812">Transmembrane</keyword>
<evidence type="ECO:0000256" key="1">
    <source>
        <dbReference type="ARBA" id="ARBA00006464"/>
    </source>
</evidence>
<dbReference type="PANTHER" id="PTHR30576:SF0">
    <property type="entry name" value="UNDECAPRENYL-PHOSPHATE N-ACETYLGALACTOSAMINYL 1-PHOSPHATE TRANSFERASE-RELATED"/>
    <property type="match status" value="1"/>
</dbReference>
<sequence>MTLHIRQPLPAADIEKLIDDALFAAPRGAFYRHFAKRVLDVALVLIGALPALLVTLVLAAIIASDGHRPVYLQRRVGRNGRVFHMWKLRSMVKDADARLESYLAGNAIARAEWHRTQKLRRDPRITPVGRIIRKCSLDELPQLWNVLRGDMSLVGPRPMMVEQQSIYPGTAYYAMRPGITGFWQTSVRNESSFAERAGFDTAYLRDLSFRTDLKVLARTVRVVIHGTGC</sequence>
<dbReference type="OrthoDB" id="9808602at2"/>
<keyword evidence="2" id="KW-0270">Exopolysaccharide synthesis</keyword>
<dbReference type="RefSeq" id="WP_089956711.1">
    <property type="nucleotide sequence ID" value="NZ_FNAV01000003.1"/>
</dbReference>
<dbReference type="EMBL" id="FNAV01000003">
    <property type="protein sequence ID" value="SDE42566.1"/>
    <property type="molecule type" value="Genomic_DNA"/>
</dbReference>
<keyword evidence="3" id="KW-1133">Transmembrane helix</keyword>
<evidence type="ECO:0000313" key="6">
    <source>
        <dbReference type="Proteomes" id="UP000198994"/>
    </source>
</evidence>
<comment type="similarity">
    <text evidence="1">Belongs to the bacterial sugar transferase family.</text>
</comment>
<gene>
    <name evidence="5" type="ORF">SAMN04488105_103346</name>
</gene>
<proteinExistence type="inferred from homology"/>
<evidence type="ECO:0000259" key="4">
    <source>
        <dbReference type="Pfam" id="PF02397"/>
    </source>
</evidence>
<dbReference type="InterPro" id="IPR003362">
    <property type="entry name" value="Bact_transf"/>
</dbReference>
<dbReference type="STRING" id="282683.SAMN04488105_103346"/>
<dbReference type="Proteomes" id="UP000198994">
    <property type="component" value="Unassembled WGS sequence"/>
</dbReference>
<feature type="domain" description="Bacterial sugar transferase" evidence="4">
    <location>
        <begin position="36"/>
        <end position="224"/>
    </location>
</feature>
<keyword evidence="5" id="KW-0808">Transferase</keyword>
<keyword evidence="3" id="KW-0472">Membrane</keyword>
<feature type="transmembrane region" description="Helical" evidence="3">
    <location>
        <begin position="41"/>
        <end position="63"/>
    </location>
</feature>
<evidence type="ECO:0000256" key="2">
    <source>
        <dbReference type="ARBA" id="ARBA00023169"/>
    </source>
</evidence>
<dbReference type="Pfam" id="PF02397">
    <property type="entry name" value="Bac_transf"/>
    <property type="match status" value="1"/>
</dbReference>